<dbReference type="Proteomes" id="UP000009168">
    <property type="component" value="Unassembled WGS sequence"/>
</dbReference>
<feature type="coiled-coil region" evidence="1">
    <location>
        <begin position="33"/>
        <end position="63"/>
    </location>
</feature>
<evidence type="ECO:0000313" key="2">
    <source>
        <dbReference type="EMBL" id="EWS73358.1"/>
    </source>
</evidence>
<dbReference type="EMBL" id="GG662629">
    <property type="protein sequence ID" value="EWS73358.1"/>
    <property type="molecule type" value="Genomic_DNA"/>
</dbReference>
<proteinExistence type="predicted"/>
<sequence length="133" mass="15924">MEFLPEKVSIYKEWIEMQVLFNIKRIGMYTNNNKKTSKQILEEEEEFQKIQKLREENQELYNTIKFPKKVSVQDTFENIGFNQQIEPQMNIARIRSEQTQTIPQSTTLPQSATFKNYEVKVSKRATLFIYIFS</sequence>
<evidence type="ECO:0000313" key="3">
    <source>
        <dbReference type="Proteomes" id="UP000009168"/>
    </source>
</evidence>
<organism evidence="2 3">
    <name type="scientific">Tetrahymena thermophila (strain SB210)</name>
    <dbReference type="NCBI Taxonomy" id="312017"/>
    <lineage>
        <taxon>Eukaryota</taxon>
        <taxon>Sar</taxon>
        <taxon>Alveolata</taxon>
        <taxon>Ciliophora</taxon>
        <taxon>Intramacronucleata</taxon>
        <taxon>Oligohymenophorea</taxon>
        <taxon>Hymenostomatida</taxon>
        <taxon>Tetrahymenina</taxon>
        <taxon>Tetrahymenidae</taxon>
        <taxon>Tetrahymena</taxon>
    </lineage>
</organism>
<keyword evidence="1" id="KW-0175">Coiled coil</keyword>
<name>W7XAE1_TETTS</name>
<dbReference type="KEGG" id="tet:TTHERM_000887989"/>
<dbReference type="GeneID" id="24441007"/>
<dbReference type="RefSeq" id="XP_012654091.1">
    <property type="nucleotide sequence ID" value="XM_012798637.1"/>
</dbReference>
<accession>W7XAE1</accession>
<dbReference type="AlphaFoldDB" id="W7XAE1"/>
<gene>
    <name evidence="2" type="ORF">TTHERM_000887989</name>
</gene>
<keyword evidence="3" id="KW-1185">Reference proteome</keyword>
<protein>
    <submittedName>
        <fullName evidence="2">Uncharacterized protein</fullName>
    </submittedName>
</protein>
<evidence type="ECO:0000256" key="1">
    <source>
        <dbReference type="SAM" id="Coils"/>
    </source>
</evidence>
<dbReference type="InParanoid" id="W7XAE1"/>
<reference evidence="3" key="1">
    <citation type="journal article" date="2006" name="PLoS Biol.">
        <title>Macronuclear genome sequence of the ciliate Tetrahymena thermophila, a model eukaryote.</title>
        <authorList>
            <person name="Eisen J.A."/>
            <person name="Coyne R.S."/>
            <person name="Wu M."/>
            <person name="Wu D."/>
            <person name="Thiagarajan M."/>
            <person name="Wortman J.R."/>
            <person name="Badger J.H."/>
            <person name="Ren Q."/>
            <person name="Amedeo P."/>
            <person name="Jones K.M."/>
            <person name="Tallon L.J."/>
            <person name="Delcher A.L."/>
            <person name="Salzberg S.L."/>
            <person name="Silva J.C."/>
            <person name="Haas B.J."/>
            <person name="Majoros W.H."/>
            <person name="Farzad M."/>
            <person name="Carlton J.M."/>
            <person name="Smith R.K. Jr."/>
            <person name="Garg J."/>
            <person name="Pearlman R.E."/>
            <person name="Karrer K.M."/>
            <person name="Sun L."/>
            <person name="Manning G."/>
            <person name="Elde N.C."/>
            <person name="Turkewitz A.P."/>
            <person name="Asai D.J."/>
            <person name="Wilkes D.E."/>
            <person name="Wang Y."/>
            <person name="Cai H."/>
            <person name="Collins K."/>
            <person name="Stewart B.A."/>
            <person name="Lee S.R."/>
            <person name="Wilamowska K."/>
            <person name="Weinberg Z."/>
            <person name="Ruzzo W.L."/>
            <person name="Wloga D."/>
            <person name="Gaertig J."/>
            <person name="Frankel J."/>
            <person name="Tsao C.-C."/>
            <person name="Gorovsky M.A."/>
            <person name="Keeling P.J."/>
            <person name="Waller R.F."/>
            <person name="Patron N.J."/>
            <person name="Cherry J.M."/>
            <person name="Stover N.A."/>
            <person name="Krieger C.J."/>
            <person name="del Toro C."/>
            <person name="Ryder H.F."/>
            <person name="Williamson S.C."/>
            <person name="Barbeau R.A."/>
            <person name="Hamilton E.P."/>
            <person name="Orias E."/>
        </authorList>
    </citation>
    <scope>NUCLEOTIDE SEQUENCE [LARGE SCALE GENOMIC DNA]</scope>
    <source>
        <strain evidence="3">SB210</strain>
    </source>
</reference>